<evidence type="ECO:0000313" key="2">
    <source>
        <dbReference type="Proteomes" id="UP000011599"/>
    </source>
</evidence>
<keyword evidence="2" id="KW-1185">Reference proteome</keyword>
<name>L9VXI6_9EURY</name>
<organism evidence="1 2">
    <name type="scientific">Natronorubrum tibetense GA33</name>
    <dbReference type="NCBI Taxonomy" id="1114856"/>
    <lineage>
        <taxon>Archaea</taxon>
        <taxon>Methanobacteriati</taxon>
        <taxon>Methanobacteriota</taxon>
        <taxon>Stenosarchaea group</taxon>
        <taxon>Halobacteria</taxon>
        <taxon>Halobacteriales</taxon>
        <taxon>Natrialbaceae</taxon>
        <taxon>Natronorubrum</taxon>
    </lineage>
</organism>
<dbReference type="AlphaFoldDB" id="L9VXI6"/>
<accession>L9VXI6</accession>
<protein>
    <submittedName>
        <fullName evidence="1">Uncharacterized protein</fullName>
    </submittedName>
</protein>
<dbReference type="Proteomes" id="UP000011599">
    <property type="component" value="Unassembled WGS sequence"/>
</dbReference>
<proteinExistence type="predicted"/>
<evidence type="ECO:0000313" key="1">
    <source>
        <dbReference type="EMBL" id="ELY41889.1"/>
    </source>
</evidence>
<gene>
    <name evidence="1" type="ORF">C496_08841</name>
</gene>
<comment type="caution">
    <text evidence="1">The sequence shown here is derived from an EMBL/GenBank/DDBJ whole genome shotgun (WGS) entry which is preliminary data.</text>
</comment>
<reference evidence="1 2" key="1">
    <citation type="journal article" date="2014" name="PLoS Genet.">
        <title>Phylogenetically driven sequencing of extremely halophilic archaea reveals strategies for static and dynamic osmo-response.</title>
        <authorList>
            <person name="Becker E.A."/>
            <person name="Seitzer P.M."/>
            <person name="Tritt A."/>
            <person name="Larsen D."/>
            <person name="Krusor M."/>
            <person name="Yao A.I."/>
            <person name="Wu D."/>
            <person name="Madern D."/>
            <person name="Eisen J.A."/>
            <person name="Darling A.E."/>
            <person name="Facciotti M.T."/>
        </authorList>
    </citation>
    <scope>NUCLEOTIDE SEQUENCE [LARGE SCALE GENOMIC DNA]</scope>
    <source>
        <strain evidence="1 2">GA33</strain>
    </source>
</reference>
<dbReference type="EMBL" id="AOHW01000026">
    <property type="protein sequence ID" value="ELY41889.1"/>
    <property type="molecule type" value="Genomic_DNA"/>
</dbReference>
<sequence length="167" mass="17313">MLVGLGTIVAGGGAALGTGAFSSVEAERNVEIEVAGDQSAVLGLEITNDTLSGGESGDGSDDQIKFDPEENLNQNSITTFDDALKITNNGSENVNVDIHEAVLGEDLDDGNSLVTDNGTETGMNFIDDSNDLTELSDTASLDIIFDLDGEDDDSAIPDNIVIEATTE</sequence>
<dbReference type="eggNOG" id="arCOG02696">
    <property type="taxonomic scope" value="Archaea"/>
</dbReference>